<accession>A0A6V7WSI2</accession>
<dbReference type="AlphaFoldDB" id="A0A6V7WSI2"/>
<dbReference type="OrthoDB" id="5889994at2759"/>
<organism evidence="1 2">
    <name type="scientific">Meloidogyne enterolobii</name>
    <name type="common">Root-knot nematode worm</name>
    <name type="synonym">Meloidogyne mayaguensis</name>
    <dbReference type="NCBI Taxonomy" id="390850"/>
    <lineage>
        <taxon>Eukaryota</taxon>
        <taxon>Metazoa</taxon>
        <taxon>Ecdysozoa</taxon>
        <taxon>Nematoda</taxon>
        <taxon>Chromadorea</taxon>
        <taxon>Rhabditida</taxon>
        <taxon>Tylenchina</taxon>
        <taxon>Tylenchomorpha</taxon>
        <taxon>Tylenchoidea</taxon>
        <taxon>Meloidogynidae</taxon>
        <taxon>Meloidogyninae</taxon>
        <taxon>Meloidogyne</taxon>
    </lineage>
</organism>
<evidence type="ECO:0000313" key="1">
    <source>
        <dbReference type="EMBL" id="CAD2189766.1"/>
    </source>
</evidence>
<evidence type="ECO:0000313" key="2">
    <source>
        <dbReference type="Proteomes" id="UP000580250"/>
    </source>
</evidence>
<comment type="caution">
    <text evidence="1">The sequence shown here is derived from an EMBL/GenBank/DDBJ whole genome shotgun (WGS) entry which is preliminary data.</text>
</comment>
<proteinExistence type="predicted"/>
<gene>
    <name evidence="1" type="ORF">MENT_LOCUS42507</name>
</gene>
<name>A0A6V7WSI2_MELEN</name>
<dbReference type="EMBL" id="CAJEWN010000769">
    <property type="protein sequence ID" value="CAD2189766.1"/>
    <property type="molecule type" value="Genomic_DNA"/>
</dbReference>
<dbReference type="Proteomes" id="UP000580250">
    <property type="component" value="Unassembled WGS sequence"/>
</dbReference>
<reference evidence="1 2" key="1">
    <citation type="submission" date="2020-08" db="EMBL/GenBank/DDBJ databases">
        <authorList>
            <person name="Koutsovoulos G."/>
            <person name="Danchin GJ E."/>
        </authorList>
    </citation>
    <scope>NUCLEOTIDE SEQUENCE [LARGE SCALE GENOMIC DNA]</scope>
</reference>
<protein>
    <submittedName>
        <fullName evidence="1">Uncharacterized protein</fullName>
    </submittedName>
</protein>
<sequence length="74" mass="8863">MVNTHFQLPYLNTDQCMLRPGQIEHGSYGLIFERPDFYLCDELLICYPSQLKNITIQCEQRRKEFCFEKKTDIV</sequence>